<accession>A0A3D8SB88</accession>
<dbReference type="PANTHER" id="PTHR31591:SF4">
    <property type="entry name" value="PUTATIVE (AFU_ORTHOLOGUE AFUA_7G00330)-RELATED"/>
    <property type="match status" value="1"/>
</dbReference>
<dbReference type="Proteomes" id="UP000256690">
    <property type="component" value="Unassembled WGS sequence"/>
</dbReference>
<dbReference type="PANTHER" id="PTHR31591">
    <property type="entry name" value="UPF0613 PROTEIN PB24D3.06C"/>
    <property type="match status" value="1"/>
</dbReference>
<comment type="caution">
    <text evidence="1">The sequence shown here is derived from an EMBL/GenBank/DDBJ whole genome shotgun (WGS) entry which is preliminary data.</text>
</comment>
<dbReference type="EMBL" id="PVWQ01000004">
    <property type="protein sequence ID" value="RDW83570.1"/>
    <property type="molecule type" value="Genomic_DNA"/>
</dbReference>
<dbReference type="AlphaFoldDB" id="A0A3D8SB88"/>
<proteinExistence type="predicted"/>
<dbReference type="OrthoDB" id="10034502at2759"/>
<keyword evidence="2" id="KW-1185">Reference proteome</keyword>
<dbReference type="RefSeq" id="XP_026604908.1">
    <property type="nucleotide sequence ID" value="XM_026745912.1"/>
</dbReference>
<evidence type="ECO:0000313" key="2">
    <source>
        <dbReference type="Proteomes" id="UP000256690"/>
    </source>
</evidence>
<name>A0A3D8SB88_9EURO</name>
<evidence type="ECO:0008006" key="3">
    <source>
        <dbReference type="Google" id="ProtNLM"/>
    </source>
</evidence>
<gene>
    <name evidence="1" type="ORF">DSM5745_03896</name>
</gene>
<reference evidence="1 2" key="1">
    <citation type="journal article" date="2018" name="IMA Fungus">
        <title>IMA Genome-F 9: Draft genome sequence of Annulohypoxylon stygium, Aspergillus mulundensis, Berkeleyomyces basicola (syn. Thielaviopsis basicola), Ceratocystis smalleyi, two Cercospora beticola strains, Coleophoma cylindrospora, Fusarium fracticaudum, Phialophora cf. hyalina, and Morchella septimelata.</title>
        <authorList>
            <person name="Wingfield B.D."/>
            <person name="Bills G.F."/>
            <person name="Dong Y."/>
            <person name="Huang W."/>
            <person name="Nel W.J."/>
            <person name="Swalarsk-Parry B.S."/>
            <person name="Vaghefi N."/>
            <person name="Wilken P.M."/>
            <person name="An Z."/>
            <person name="de Beer Z.W."/>
            <person name="De Vos L."/>
            <person name="Chen L."/>
            <person name="Duong T.A."/>
            <person name="Gao Y."/>
            <person name="Hammerbacher A."/>
            <person name="Kikkert J.R."/>
            <person name="Li Y."/>
            <person name="Li H."/>
            <person name="Li K."/>
            <person name="Li Q."/>
            <person name="Liu X."/>
            <person name="Ma X."/>
            <person name="Naidoo K."/>
            <person name="Pethybridge S.J."/>
            <person name="Sun J."/>
            <person name="Steenkamp E.T."/>
            <person name="van der Nest M.A."/>
            <person name="van Wyk S."/>
            <person name="Wingfield M.J."/>
            <person name="Xiong C."/>
            <person name="Yue Q."/>
            <person name="Zhang X."/>
        </authorList>
    </citation>
    <scope>NUCLEOTIDE SEQUENCE [LARGE SCALE GENOMIC DNA]</scope>
    <source>
        <strain evidence="1 2">DSM 5745</strain>
    </source>
</reference>
<dbReference type="SUPFAM" id="SSF53474">
    <property type="entry name" value="alpha/beta-Hydrolases"/>
    <property type="match status" value="1"/>
</dbReference>
<protein>
    <recommendedName>
        <fullName evidence="3">Esterase</fullName>
    </recommendedName>
</protein>
<dbReference type="Gene3D" id="3.40.50.1820">
    <property type="entry name" value="alpha/beta hydrolase"/>
    <property type="match status" value="1"/>
</dbReference>
<dbReference type="Pfam" id="PF08538">
    <property type="entry name" value="DUF1749"/>
    <property type="match status" value="1"/>
</dbReference>
<sequence length="360" mass="39801">MRVRPPAPKKPTPGLLHEYADRLVAFEYSSSNRVKPHTLLFISGLGDGLGTVAYLDDIVAALDDTQWSVFSPVISSSYGGWGTSGLGRDTDEMARCIDYIRHYKSGSDVDERKRKIVIMGHSTGSQDVMTYISSPNPRHPQPGLDPGHGHKQMPVLRPQVDGAIMQAPVSDRQAIEVVLREGNERHSAEYMRKVVGDAVASAKKHTYEDYDALDTIIPLPVTAAIGYPASTAISSRRFLSLTSPDAPASPSEDDLFSSDLTVERLRKTFGMVRHRGVLGREKGLLVLYSGSDPAVPPHVDKERLLTRWQRATDAERQYWHAESGIIPGATHTLEGARQVEQRKELVRRVRVFLRDVEGAS</sequence>
<evidence type="ECO:0000313" key="1">
    <source>
        <dbReference type="EMBL" id="RDW83570.1"/>
    </source>
</evidence>
<dbReference type="InterPro" id="IPR029058">
    <property type="entry name" value="AB_hydrolase_fold"/>
</dbReference>
<dbReference type="GeneID" id="38114266"/>
<dbReference type="InterPro" id="IPR013744">
    <property type="entry name" value="SidJ"/>
</dbReference>
<organism evidence="1 2">
    <name type="scientific">Aspergillus mulundensis</name>
    <dbReference type="NCBI Taxonomy" id="1810919"/>
    <lineage>
        <taxon>Eukaryota</taxon>
        <taxon>Fungi</taxon>
        <taxon>Dikarya</taxon>
        <taxon>Ascomycota</taxon>
        <taxon>Pezizomycotina</taxon>
        <taxon>Eurotiomycetes</taxon>
        <taxon>Eurotiomycetidae</taxon>
        <taxon>Eurotiales</taxon>
        <taxon>Aspergillaceae</taxon>
        <taxon>Aspergillus</taxon>
        <taxon>Aspergillus subgen. Nidulantes</taxon>
    </lineage>
</organism>